<evidence type="ECO:0000313" key="1">
    <source>
        <dbReference type="EMBL" id="VDK21209.1"/>
    </source>
</evidence>
<organism evidence="3">
    <name type="scientific">Taenia asiatica</name>
    <name type="common">Asian tapeworm</name>
    <dbReference type="NCBI Taxonomy" id="60517"/>
    <lineage>
        <taxon>Eukaryota</taxon>
        <taxon>Metazoa</taxon>
        <taxon>Spiralia</taxon>
        <taxon>Lophotrochozoa</taxon>
        <taxon>Platyhelminthes</taxon>
        <taxon>Cestoda</taxon>
        <taxon>Eucestoda</taxon>
        <taxon>Cyclophyllidea</taxon>
        <taxon>Taeniidae</taxon>
        <taxon>Taenia</taxon>
    </lineage>
</organism>
<proteinExistence type="predicted"/>
<keyword evidence="2" id="KW-1185">Reference proteome</keyword>
<sequence length="61" mass="6959">MLCSSFSFLTQFLSPQSDVFDSGNLRAQKCFSCLDLCKRLTPYVREQAFPCSSILPFRKLS</sequence>
<name>A0A158R6M5_TAEAS</name>
<dbReference type="AlphaFoldDB" id="A0A158R6M5"/>
<dbReference type="Proteomes" id="UP000282613">
    <property type="component" value="Unassembled WGS sequence"/>
</dbReference>
<dbReference type="WBParaSite" id="TASK_0000053201-mRNA-1">
    <property type="protein sequence ID" value="TASK_0000053201-mRNA-1"/>
    <property type="gene ID" value="TASK_0000053201"/>
</dbReference>
<dbReference type="EMBL" id="UYRS01000071">
    <property type="protein sequence ID" value="VDK21209.1"/>
    <property type="molecule type" value="Genomic_DNA"/>
</dbReference>
<reference evidence="3" key="1">
    <citation type="submission" date="2016-04" db="UniProtKB">
        <authorList>
            <consortium name="WormBaseParasite"/>
        </authorList>
    </citation>
    <scope>IDENTIFICATION</scope>
</reference>
<accession>A0A158R6M5</accession>
<evidence type="ECO:0000313" key="3">
    <source>
        <dbReference type="WBParaSite" id="TASK_0000053201-mRNA-1"/>
    </source>
</evidence>
<evidence type="ECO:0000313" key="2">
    <source>
        <dbReference type="Proteomes" id="UP000282613"/>
    </source>
</evidence>
<gene>
    <name evidence="1" type="ORF">TASK_LOCUS533</name>
</gene>
<reference evidence="1 2" key="2">
    <citation type="submission" date="2018-11" db="EMBL/GenBank/DDBJ databases">
        <authorList>
            <consortium name="Pathogen Informatics"/>
        </authorList>
    </citation>
    <scope>NUCLEOTIDE SEQUENCE [LARGE SCALE GENOMIC DNA]</scope>
</reference>
<protein>
    <submittedName>
        <fullName evidence="3">Ovule protein</fullName>
    </submittedName>
</protein>